<evidence type="ECO:0000256" key="1">
    <source>
        <dbReference type="SAM" id="MobiDB-lite"/>
    </source>
</evidence>
<keyword evidence="3" id="KW-1185">Reference proteome</keyword>
<sequence>MSGISMGTQLVAPEGFRNLEKGVTYFFLRSSSTRQRVLLIEFRERGPRQVTHKSQKRPTKSVTPEPFPKFVFVDRDSFEHGVDPDNRRIIKAERQRTLPPWLEELEGMNLALVDSYRKEPVLKHSDRIDEKLAVILPLVSNLNDILDHDDPERLINEHARGFKKNETRVRLWFLCYILFGRNRFALHYPIHKIGRWDRMSNPGSAKRGHPSKKGKEYGYNTDAEMKELILAGYRRECGLGVTMDQIYVRSMLRDFGCKARDVNNGHRKFTEIWHPDGKPFPQRGTFEYYVDKEYGQKTVSTILIGKVQARSEILPEKGAFTEHTMNLMQRVDADAYAVEELARGLVEGHPLPPLYVVTRRDYRSGIKSGIGFSQGSETSSAYRTAKFCEAIPKVRFCKLFGIAITPDQWPSQGLCPNEAVDRGAGATPGAQGRYFELDPVIDGMAPSHSGQSKAVVESSHPKNRHDKEAPSFFQSELSTVELIRREIFALLKFNASSSVRSRIPPDLAAKITGNNPNALYVLLDERGRNDAEQITFEQAVRNFLDLRPAKLTDAGVLLHGQVYKSAALTQSGACEAVAGRKDMPIQVYVFEGCTRHIWFDWHGQLVEVDLTFSVPVPNGVLHMSLAALEEFEAYLNELGYEHRENRLAVALATYEAFRTNTGKDWDAGSRKAGRAKRGSRAAKQEAAEAKNATRGQEAA</sequence>
<feature type="compositionally biased region" description="Basic residues" evidence="1">
    <location>
        <begin position="671"/>
        <end position="680"/>
    </location>
</feature>
<reference evidence="2 3" key="1">
    <citation type="submission" date="2023-12" db="EMBL/GenBank/DDBJ databases">
        <title>Thiobacillus sedimentum sp. nov., a chemolithoautotrophic sulfur-oxidizing bacterium isolated from freshwater sediment.</title>
        <authorList>
            <person name="Luo J."/>
            <person name="Dai C."/>
        </authorList>
    </citation>
    <scope>NUCLEOTIDE SEQUENCE [LARGE SCALE GENOMIC DNA]</scope>
    <source>
        <strain evidence="2 3">SCUT-2</strain>
    </source>
</reference>
<feature type="region of interest" description="Disordered" evidence="1">
    <location>
        <begin position="446"/>
        <end position="468"/>
    </location>
</feature>
<feature type="region of interest" description="Disordered" evidence="1">
    <location>
        <begin position="663"/>
        <end position="699"/>
    </location>
</feature>
<name>A0ABZ1CJ27_9PROT</name>
<dbReference type="Proteomes" id="UP001334732">
    <property type="component" value="Chromosome"/>
</dbReference>
<proteinExistence type="predicted"/>
<organism evidence="2 3">
    <name type="scientific">Thiobacillus sedimenti</name>
    <dbReference type="NCBI Taxonomy" id="3110231"/>
    <lineage>
        <taxon>Bacteria</taxon>
        <taxon>Pseudomonadati</taxon>
        <taxon>Pseudomonadota</taxon>
        <taxon>Betaproteobacteria</taxon>
        <taxon>Nitrosomonadales</taxon>
        <taxon>Thiobacillaceae</taxon>
        <taxon>Thiobacillus</taxon>
    </lineage>
</organism>
<evidence type="ECO:0008006" key="4">
    <source>
        <dbReference type="Google" id="ProtNLM"/>
    </source>
</evidence>
<protein>
    <recommendedName>
        <fullName evidence="4">Transposase</fullName>
    </recommendedName>
</protein>
<accession>A0ABZ1CJ27</accession>
<dbReference type="RefSeq" id="WP_324779779.1">
    <property type="nucleotide sequence ID" value="NZ_CP141769.1"/>
</dbReference>
<evidence type="ECO:0000313" key="2">
    <source>
        <dbReference type="EMBL" id="WRS39246.1"/>
    </source>
</evidence>
<evidence type="ECO:0000313" key="3">
    <source>
        <dbReference type="Proteomes" id="UP001334732"/>
    </source>
</evidence>
<gene>
    <name evidence="2" type="ORF">VA613_14760</name>
</gene>
<dbReference type="EMBL" id="CP141769">
    <property type="protein sequence ID" value="WRS39246.1"/>
    <property type="molecule type" value="Genomic_DNA"/>
</dbReference>